<gene>
    <name evidence="1" type="ORF">HC235_10785</name>
</gene>
<dbReference type="GeneID" id="5055888"/>
<name>A0A7L4PBQ8_9CREN</name>
<proteinExistence type="predicted"/>
<dbReference type="EMBL" id="JAAVJF010000005">
    <property type="protein sequence ID" value="NYR16405.1"/>
    <property type="molecule type" value="Genomic_DNA"/>
</dbReference>
<dbReference type="InterPro" id="IPR027417">
    <property type="entry name" value="P-loop_NTPase"/>
</dbReference>
<evidence type="ECO:0000313" key="2">
    <source>
        <dbReference type="Proteomes" id="UP000554766"/>
    </source>
</evidence>
<protein>
    <submittedName>
        <fullName evidence="1">GTPase</fullName>
    </submittedName>
</protein>
<dbReference type="InterPro" id="IPR053199">
    <property type="entry name" value="cDPG_synthetase-like"/>
</dbReference>
<dbReference type="PANTHER" id="PTHR42869">
    <property type="entry name" value="SLL0572 PROTEIN"/>
    <property type="match status" value="1"/>
</dbReference>
<sequence>MRRVAIIGAAGRDFHVYNTVYRGSREYKVVAFLMTQIPIPNRRYPPSLSGVPEGVPIYTWKSYEELTRYLKELRVDEAVLAFSDLTYEDVGHIISAVLASGASFKIHGPNDTYLNSIKPVIAVTATRTGAGKSTVSREVVRELTSRGLRVVAVRHPMPYRELEDSVVEVFKKPEDLEKLTFEEREEYEQYVEMGVPVLAGVDYGLVLREAERHGDVVLWDGGNNDFPFFKPGFMIVVTDARRAGHEVGSFPGEVNLRLADAVIITKVSDAGRENVEKVVANVKRVNPRATITKADLEVGVDSNISGKRVLVVEDAPTVTHGGLPYAAGYIAAVKYGAVVVDPRPYAVGVIKKVYEEYGTGPVLPSLGYTEEQKRDLEETIRRADADLVLLATPAKIERVVKIDKPIARVSWRLKVVEGPTVKELIDRFLETASLR</sequence>
<dbReference type="Gene3D" id="3.40.50.720">
    <property type="entry name" value="NAD(P)-binding Rossmann-like Domain"/>
    <property type="match status" value="1"/>
</dbReference>
<dbReference type="SUPFAM" id="SSF52540">
    <property type="entry name" value="P-loop containing nucleoside triphosphate hydrolases"/>
    <property type="match status" value="1"/>
</dbReference>
<dbReference type="PANTHER" id="PTHR42869:SF1">
    <property type="entry name" value="SLL0572 PROTEIN"/>
    <property type="match status" value="1"/>
</dbReference>
<dbReference type="Proteomes" id="UP000554766">
    <property type="component" value="Unassembled WGS sequence"/>
</dbReference>
<accession>A0A7L4PBQ8</accession>
<dbReference type="OMA" id="ECTIEER"/>
<keyword evidence="2" id="KW-1185">Reference proteome</keyword>
<dbReference type="CDD" id="cd01983">
    <property type="entry name" value="SIMIBI"/>
    <property type="match status" value="1"/>
</dbReference>
<organism evidence="1 2">
    <name type="scientific">Pyrobaculum arsenaticum</name>
    <dbReference type="NCBI Taxonomy" id="121277"/>
    <lineage>
        <taxon>Archaea</taxon>
        <taxon>Thermoproteota</taxon>
        <taxon>Thermoprotei</taxon>
        <taxon>Thermoproteales</taxon>
        <taxon>Thermoproteaceae</taxon>
        <taxon>Pyrobaculum</taxon>
    </lineage>
</organism>
<dbReference type="RefSeq" id="WP_011901132.1">
    <property type="nucleotide sequence ID" value="NZ_JAAVJF010000005.1"/>
</dbReference>
<dbReference type="AlphaFoldDB" id="A0A7L4PBQ8"/>
<evidence type="ECO:0000313" key="1">
    <source>
        <dbReference type="EMBL" id="NYR16405.1"/>
    </source>
</evidence>
<reference evidence="1 2" key="1">
    <citation type="journal article" date="2020" name="Nat. Commun.">
        <title>The structures of two archaeal type IV pili illuminate evolutionary relationships.</title>
        <authorList>
            <person name="Wang F."/>
            <person name="Baquero D.P."/>
            <person name="Su Z."/>
            <person name="Beltran L.C."/>
            <person name="Prangishvili D."/>
            <person name="Krupovic M."/>
            <person name="Egelman E.H."/>
        </authorList>
    </citation>
    <scope>NUCLEOTIDE SEQUENCE [LARGE SCALE GENOMIC DNA]</scope>
    <source>
        <strain evidence="1 2">2GA</strain>
    </source>
</reference>
<comment type="caution">
    <text evidence="1">The sequence shown here is derived from an EMBL/GenBank/DDBJ whole genome shotgun (WGS) entry which is preliminary data.</text>
</comment>